<organism evidence="3 4">
    <name type="scientific">Polistes dominula</name>
    <name type="common">European paper wasp</name>
    <name type="synonym">Vespa dominula</name>
    <dbReference type="NCBI Taxonomy" id="743375"/>
    <lineage>
        <taxon>Eukaryota</taxon>
        <taxon>Metazoa</taxon>
        <taxon>Ecdysozoa</taxon>
        <taxon>Arthropoda</taxon>
        <taxon>Hexapoda</taxon>
        <taxon>Insecta</taxon>
        <taxon>Pterygota</taxon>
        <taxon>Neoptera</taxon>
        <taxon>Endopterygota</taxon>
        <taxon>Hymenoptera</taxon>
        <taxon>Apocrita</taxon>
        <taxon>Aculeata</taxon>
        <taxon>Vespoidea</taxon>
        <taxon>Vespidae</taxon>
        <taxon>Polistinae</taxon>
        <taxon>Polistini</taxon>
        <taxon>Polistes</taxon>
    </lineage>
</organism>
<dbReference type="InterPro" id="IPR038222">
    <property type="entry name" value="DHHA2_dom_sf"/>
</dbReference>
<comment type="similarity">
    <text evidence="1">Belongs to the PPase class C family. Prune subfamily.</text>
</comment>
<name>A0ABM1HUP3_POLDO</name>
<dbReference type="SMART" id="SM01131">
    <property type="entry name" value="DHHA2"/>
    <property type="match status" value="1"/>
</dbReference>
<feature type="domain" description="DHHA2" evidence="2">
    <location>
        <begin position="224"/>
        <end position="367"/>
    </location>
</feature>
<dbReference type="SUPFAM" id="SSF64182">
    <property type="entry name" value="DHH phosphoesterases"/>
    <property type="match status" value="1"/>
</dbReference>
<dbReference type="PANTHER" id="PTHR12112">
    <property type="entry name" value="BNIP - RELATED"/>
    <property type="match status" value="1"/>
</dbReference>
<evidence type="ECO:0000313" key="3">
    <source>
        <dbReference type="Proteomes" id="UP000694924"/>
    </source>
</evidence>
<dbReference type="PANTHER" id="PTHR12112:SF39">
    <property type="entry name" value="EG:152A3.5 PROTEIN (FBGN0003116_PN PROTEIN)"/>
    <property type="match status" value="1"/>
</dbReference>
<keyword evidence="3" id="KW-1185">Reference proteome</keyword>
<dbReference type="InterPro" id="IPR004097">
    <property type="entry name" value="DHHA2"/>
</dbReference>
<dbReference type="RefSeq" id="XP_015171680.1">
    <property type="nucleotide sequence ID" value="XM_015316194.1"/>
</dbReference>
<proteinExistence type="inferred from homology"/>
<gene>
    <name evidence="4" type="primary">LOC107063980</name>
</gene>
<reference evidence="4" key="1">
    <citation type="submission" date="2025-08" db="UniProtKB">
        <authorList>
            <consortium name="RefSeq"/>
        </authorList>
    </citation>
    <scope>IDENTIFICATION</scope>
    <source>
        <tissue evidence="4">Whole body</tissue>
    </source>
</reference>
<dbReference type="Gene3D" id="3.10.310.20">
    <property type="entry name" value="DHHA2 domain"/>
    <property type="match status" value="1"/>
</dbReference>
<accession>A0ABM1HUP3</accession>
<evidence type="ECO:0000313" key="4">
    <source>
        <dbReference type="RefSeq" id="XP_015171680.1"/>
    </source>
</evidence>
<dbReference type="Proteomes" id="UP000694924">
    <property type="component" value="Unplaced"/>
</dbReference>
<dbReference type="Pfam" id="PF02833">
    <property type="entry name" value="DHHA2"/>
    <property type="match status" value="1"/>
</dbReference>
<dbReference type="Gene3D" id="3.90.1640.10">
    <property type="entry name" value="inorganic pyrophosphatase (n-terminal core)"/>
    <property type="match status" value="1"/>
</dbReference>
<sequence>METFLTASKSALTKLSEYSTIRIVLGNQSCDLDSAVCALAQGFCEYLNGKKKNKENVAVIPILNVTKKEFRIKTEVIYYFRQHGISYELLTFRDEIDLNILKENDKKIEVVLVDHHVLGNEDMTLVNSVVEIIDHHPQDASWPWHGKTIHLDLVGSCATLVAHNLLIKHPEAVDAWLANFLRGPILLDTCKFLKEANRTTPLDREIMETLERISSLGPDRDQIYQGLLMAKTDISELTPEDLVLRDLKFESNVPFIGFPILVKDFLTLEGALRAVEKFLESRKCMLAILMGLVLKNDHVTRDIAVFSLLTNGLENKIIKALLESSQPPLELTLEKRIEEEKYNVFYYKQGNIRASRKQILPIVRETLSKKWDY</sequence>
<evidence type="ECO:0000259" key="2">
    <source>
        <dbReference type="SMART" id="SM01131"/>
    </source>
</evidence>
<protein>
    <submittedName>
        <fullName evidence="4">Protein prune homolog</fullName>
    </submittedName>
</protein>
<evidence type="ECO:0000256" key="1">
    <source>
        <dbReference type="ARBA" id="ARBA00010331"/>
    </source>
</evidence>
<dbReference type="InterPro" id="IPR038763">
    <property type="entry name" value="DHH_sf"/>
</dbReference>
<dbReference type="GeneID" id="107063980"/>